<dbReference type="Pfam" id="PF25797">
    <property type="entry name" value="PDF2_C"/>
    <property type="match status" value="1"/>
</dbReference>
<keyword evidence="4" id="KW-0804">Transcription</keyword>
<evidence type="ECO:0000256" key="6">
    <source>
        <dbReference type="SAM" id="MobiDB-lite"/>
    </source>
</evidence>
<dbReference type="EMBL" id="QJKJ01009325">
    <property type="protein sequence ID" value="RDX76969.1"/>
    <property type="molecule type" value="Genomic_DNA"/>
</dbReference>
<proteinExistence type="predicted"/>
<keyword evidence="1" id="KW-0805">Transcription regulation</keyword>
<organism evidence="8 9">
    <name type="scientific">Mucuna pruriens</name>
    <name type="common">Velvet bean</name>
    <name type="synonym">Dolichos pruriens</name>
    <dbReference type="NCBI Taxonomy" id="157652"/>
    <lineage>
        <taxon>Eukaryota</taxon>
        <taxon>Viridiplantae</taxon>
        <taxon>Streptophyta</taxon>
        <taxon>Embryophyta</taxon>
        <taxon>Tracheophyta</taxon>
        <taxon>Spermatophyta</taxon>
        <taxon>Magnoliopsida</taxon>
        <taxon>eudicotyledons</taxon>
        <taxon>Gunneridae</taxon>
        <taxon>Pentapetalae</taxon>
        <taxon>rosids</taxon>
        <taxon>fabids</taxon>
        <taxon>Fabales</taxon>
        <taxon>Fabaceae</taxon>
        <taxon>Papilionoideae</taxon>
        <taxon>50 kb inversion clade</taxon>
        <taxon>NPAAA clade</taxon>
        <taxon>indigoferoid/millettioid clade</taxon>
        <taxon>Phaseoleae</taxon>
        <taxon>Mucuna</taxon>
    </lineage>
</organism>
<sequence length="518" mass="57848">MLHAALPSSSLDKHIPAPAPESDQCIPTVATTSMDQNVPALRPDSPPLISTLDYNIPALVTALDQTIPTLISTDDNNNNIPNVQKEIPDLNHGVIIPSRTPNPDQGISPLDLELEAVINILNNDTLPQADTENALMPQIAKTAMEELMKLLRMNEPFWFRSLIDGKFVLQRDSYQRIFRRSNCLRGPHARIESSKDSRVVKMSGTQLVEMFLNSLPTYLKYRYSYRDKWVDLFPTIVKKAQTIQVLESGSFGNRNGALLLMNAETHILSPLVPTREFHFLRFCNQLEAGVWAIGDVSLDSSKSKTTDSRAWRLPSGCLIQEMTRGSCWVTWVEHVEVDDKIQTHDLFREVIIGKNAYGAERWVSTLERMCERFASASAETIPSCDAGGVYASYSLFSVIRLPEGRKSVMHLAHRMVKGFCGTLDMQDNTNFSHLTRMNNGGVRVSVRVNNTEPGVPKGMILSASTSFWLPLSPQNVFDYLIDNKQRAKWDVLCCGSAGHEIQLISTGSNPGNCISIMR</sequence>
<evidence type="ECO:0000256" key="3">
    <source>
        <dbReference type="ARBA" id="ARBA00023155"/>
    </source>
</evidence>
<keyword evidence="3 8" id="KW-0371">Homeobox</keyword>
<feature type="non-terminal residue" evidence="8">
    <location>
        <position position="518"/>
    </location>
</feature>
<dbReference type="PROSITE" id="PS50848">
    <property type="entry name" value="START"/>
    <property type="match status" value="1"/>
</dbReference>
<feature type="non-terminal residue" evidence="8">
    <location>
        <position position="1"/>
    </location>
</feature>
<dbReference type="GO" id="GO:0008289">
    <property type="term" value="F:lipid binding"/>
    <property type="evidence" value="ECO:0007669"/>
    <property type="project" value="InterPro"/>
</dbReference>
<dbReference type="Proteomes" id="UP000257109">
    <property type="component" value="Unassembled WGS sequence"/>
</dbReference>
<dbReference type="GO" id="GO:0003677">
    <property type="term" value="F:DNA binding"/>
    <property type="evidence" value="ECO:0007669"/>
    <property type="project" value="UniProtKB-KW"/>
</dbReference>
<feature type="region of interest" description="Disordered" evidence="6">
    <location>
        <begin position="1"/>
        <end position="22"/>
    </location>
</feature>
<evidence type="ECO:0000256" key="1">
    <source>
        <dbReference type="ARBA" id="ARBA00023015"/>
    </source>
</evidence>
<dbReference type="STRING" id="157652.A0A371FF93"/>
<dbReference type="Gene3D" id="3.30.530.20">
    <property type="match status" value="1"/>
</dbReference>
<evidence type="ECO:0000259" key="7">
    <source>
        <dbReference type="PROSITE" id="PS50848"/>
    </source>
</evidence>
<evidence type="ECO:0000256" key="5">
    <source>
        <dbReference type="ARBA" id="ARBA00023242"/>
    </source>
</evidence>
<evidence type="ECO:0000256" key="4">
    <source>
        <dbReference type="ARBA" id="ARBA00023163"/>
    </source>
</evidence>
<dbReference type="OrthoDB" id="1416036at2759"/>
<gene>
    <name evidence="8" type="primary">HDG11</name>
    <name evidence="8" type="ORF">CR513_42981</name>
</gene>
<dbReference type="InterPro" id="IPR023393">
    <property type="entry name" value="START-like_dom_sf"/>
</dbReference>
<dbReference type="InterPro" id="IPR042160">
    <property type="entry name" value="HD-Zip_IV"/>
</dbReference>
<dbReference type="SUPFAM" id="SSF55961">
    <property type="entry name" value="Bet v1-like"/>
    <property type="match status" value="2"/>
</dbReference>
<comment type="caution">
    <text evidence="8">The sequence shown here is derived from an EMBL/GenBank/DDBJ whole genome shotgun (WGS) entry which is preliminary data.</text>
</comment>
<reference evidence="8" key="1">
    <citation type="submission" date="2018-05" db="EMBL/GenBank/DDBJ databases">
        <title>Draft genome of Mucuna pruriens seed.</title>
        <authorList>
            <person name="Nnadi N.E."/>
            <person name="Vos R."/>
            <person name="Hasami M.H."/>
            <person name="Devisetty U.K."/>
            <person name="Aguiy J.C."/>
        </authorList>
    </citation>
    <scope>NUCLEOTIDE SEQUENCE [LARGE SCALE GENOMIC DNA]</scope>
    <source>
        <strain evidence="8">JCA_2017</strain>
    </source>
</reference>
<keyword evidence="5" id="KW-0539">Nucleus</keyword>
<dbReference type="CDD" id="cd08875">
    <property type="entry name" value="START_ArGLABRA2_like"/>
    <property type="match status" value="1"/>
</dbReference>
<dbReference type="PANTHER" id="PTHR45654:SF9">
    <property type="entry name" value="HOMEOBOX-LEUCINE ZIPPER PROTEIN HDG10-RELATED"/>
    <property type="match status" value="1"/>
</dbReference>
<evidence type="ECO:0000313" key="9">
    <source>
        <dbReference type="Proteomes" id="UP000257109"/>
    </source>
</evidence>
<keyword evidence="2 8" id="KW-0238">DNA-binding</keyword>
<name>A0A371FF93_MUCPR</name>
<dbReference type="Pfam" id="PF01852">
    <property type="entry name" value="START"/>
    <property type="match status" value="1"/>
</dbReference>
<protein>
    <submittedName>
        <fullName evidence="8">Homeobox-leucine zipper protein HDG11</fullName>
    </submittedName>
</protein>
<dbReference type="InterPro" id="IPR057993">
    <property type="entry name" value="HD-Zip_IV_C"/>
</dbReference>
<dbReference type="SMART" id="SM00234">
    <property type="entry name" value="START"/>
    <property type="match status" value="1"/>
</dbReference>
<dbReference type="AlphaFoldDB" id="A0A371FF93"/>
<accession>A0A371FF93</accession>
<feature type="domain" description="START" evidence="7">
    <location>
        <begin position="129"/>
        <end position="375"/>
    </location>
</feature>
<evidence type="ECO:0000313" key="8">
    <source>
        <dbReference type="EMBL" id="RDX76969.1"/>
    </source>
</evidence>
<keyword evidence="9" id="KW-1185">Reference proteome</keyword>
<dbReference type="PANTHER" id="PTHR45654">
    <property type="entry name" value="HOMEOBOX-LEUCINE ZIPPER PROTEIN MERISTEM L1"/>
    <property type="match status" value="1"/>
</dbReference>
<evidence type="ECO:0000256" key="2">
    <source>
        <dbReference type="ARBA" id="ARBA00023125"/>
    </source>
</evidence>
<dbReference type="InterPro" id="IPR002913">
    <property type="entry name" value="START_lipid-bd_dom"/>
</dbReference>